<comment type="caution">
    <text evidence="1">The sequence shown here is derived from an EMBL/GenBank/DDBJ whole genome shotgun (WGS) entry which is preliminary data.</text>
</comment>
<dbReference type="EMBL" id="JABBWK010000023">
    <property type="protein sequence ID" value="KAG1901201.1"/>
    <property type="molecule type" value="Genomic_DNA"/>
</dbReference>
<reference evidence="1" key="1">
    <citation type="journal article" date="2020" name="New Phytol.">
        <title>Comparative genomics reveals dynamic genome evolution in host specialist ectomycorrhizal fungi.</title>
        <authorList>
            <person name="Lofgren L.A."/>
            <person name="Nguyen N.H."/>
            <person name="Vilgalys R."/>
            <person name="Ruytinx J."/>
            <person name="Liao H.L."/>
            <person name="Branco S."/>
            <person name="Kuo A."/>
            <person name="LaButti K."/>
            <person name="Lipzen A."/>
            <person name="Andreopoulos W."/>
            <person name="Pangilinan J."/>
            <person name="Riley R."/>
            <person name="Hundley H."/>
            <person name="Na H."/>
            <person name="Barry K."/>
            <person name="Grigoriev I.V."/>
            <person name="Stajich J.E."/>
            <person name="Kennedy P.G."/>
        </authorList>
    </citation>
    <scope>NUCLEOTIDE SEQUENCE</scope>
    <source>
        <strain evidence="1">FC203</strain>
    </source>
</reference>
<sequence>MSSALISNPTNSPTSSRLVDYRKILSQNIRVNNTGDSDFPPGQLPDIDNEAMNRMRAVQNFYENPAIMTDDQPIELTAQCYNRDKTDSLAGLEKNSSRCTTYVDRLFSESDFRVDIFDTMYQHLGWRLSTARRSDPPHRLLTPDDIDSAFKAARAEQSSGRGKKKVVIDILNMVLALKENRTKRKSATFESSAGEESLPSLLPYTKELKNVKNKLLCSEHGDNTFCWVDATQPTTPHYPLCTQDLQEWAKYLHDTHDPDNPCITPPKSLYFDEIRKTRKERSTITSSLQRVPTELVSPVIHNHIHLAPAADDMTISDGALTRQQGNGAAMPSRPLKRTYTLYMESDEESDDDEPPQSIEDVLASIHSRYPALNFPEYIGKMKDHGIFYLPTAAHFDIIFYEENIGMTAGAAYTFQMCVS</sequence>
<gene>
    <name evidence="1" type="ORF">F5891DRAFT_979738</name>
</gene>
<dbReference type="Proteomes" id="UP001195769">
    <property type="component" value="Unassembled WGS sequence"/>
</dbReference>
<accession>A0AAD4E8D1</accession>
<organism evidence="1 2">
    <name type="scientific">Suillus fuscotomentosus</name>
    <dbReference type="NCBI Taxonomy" id="1912939"/>
    <lineage>
        <taxon>Eukaryota</taxon>
        <taxon>Fungi</taxon>
        <taxon>Dikarya</taxon>
        <taxon>Basidiomycota</taxon>
        <taxon>Agaricomycotina</taxon>
        <taxon>Agaricomycetes</taxon>
        <taxon>Agaricomycetidae</taxon>
        <taxon>Boletales</taxon>
        <taxon>Suillineae</taxon>
        <taxon>Suillaceae</taxon>
        <taxon>Suillus</taxon>
    </lineage>
</organism>
<evidence type="ECO:0000313" key="1">
    <source>
        <dbReference type="EMBL" id="KAG1901201.1"/>
    </source>
</evidence>
<name>A0AAD4E8D1_9AGAM</name>
<proteinExistence type="predicted"/>
<dbReference type="AlphaFoldDB" id="A0AAD4E8D1"/>
<evidence type="ECO:0000313" key="2">
    <source>
        <dbReference type="Proteomes" id="UP001195769"/>
    </source>
</evidence>
<dbReference type="GeneID" id="64671220"/>
<dbReference type="RefSeq" id="XP_041226776.1">
    <property type="nucleotide sequence ID" value="XM_041376922.1"/>
</dbReference>
<keyword evidence="2" id="KW-1185">Reference proteome</keyword>
<protein>
    <submittedName>
        <fullName evidence="1">Uncharacterized protein</fullName>
    </submittedName>
</protein>